<protein>
    <submittedName>
        <fullName evidence="1">14308_t:CDS:1</fullName>
    </submittedName>
</protein>
<gene>
    <name evidence="1" type="ORF">RPERSI_LOCUS36354</name>
</gene>
<organism evidence="1 2">
    <name type="scientific">Racocetra persica</name>
    <dbReference type="NCBI Taxonomy" id="160502"/>
    <lineage>
        <taxon>Eukaryota</taxon>
        <taxon>Fungi</taxon>
        <taxon>Fungi incertae sedis</taxon>
        <taxon>Mucoromycota</taxon>
        <taxon>Glomeromycotina</taxon>
        <taxon>Glomeromycetes</taxon>
        <taxon>Diversisporales</taxon>
        <taxon>Gigasporaceae</taxon>
        <taxon>Racocetra</taxon>
    </lineage>
</organism>
<dbReference type="EMBL" id="CAJVQC010173650">
    <property type="protein sequence ID" value="CAG8850987.1"/>
    <property type="molecule type" value="Genomic_DNA"/>
</dbReference>
<accession>A0ACA9SXK8</accession>
<name>A0ACA9SXK8_9GLOM</name>
<comment type="caution">
    <text evidence="1">The sequence shown here is derived from an EMBL/GenBank/DDBJ whole genome shotgun (WGS) entry which is preliminary data.</text>
</comment>
<keyword evidence="2" id="KW-1185">Reference proteome</keyword>
<feature type="non-terminal residue" evidence="1">
    <location>
        <position position="107"/>
    </location>
</feature>
<sequence length="107" mass="13030">LRICNRIDIVIGSPLALGVFGLILNLFIQIEFNENFRDFWYKVLPNDDQADVDRLIKTSFTKFEFYDAKNSPYWMSPSYERDVFRVNLYRWVYNLGDPYEFFDKFWE</sequence>
<proteinExistence type="predicted"/>
<dbReference type="Proteomes" id="UP000789920">
    <property type="component" value="Unassembled WGS sequence"/>
</dbReference>
<evidence type="ECO:0000313" key="1">
    <source>
        <dbReference type="EMBL" id="CAG8850987.1"/>
    </source>
</evidence>
<feature type="non-terminal residue" evidence="1">
    <location>
        <position position="1"/>
    </location>
</feature>
<reference evidence="1" key="1">
    <citation type="submission" date="2021-06" db="EMBL/GenBank/DDBJ databases">
        <authorList>
            <person name="Kallberg Y."/>
            <person name="Tangrot J."/>
            <person name="Rosling A."/>
        </authorList>
    </citation>
    <scope>NUCLEOTIDE SEQUENCE</scope>
    <source>
        <strain evidence="1">MA461A</strain>
    </source>
</reference>
<evidence type="ECO:0000313" key="2">
    <source>
        <dbReference type="Proteomes" id="UP000789920"/>
    </source>
</evidence>